<protein>
    <recommendedName>
        <fullName evidence="2">Fe/B12 periplasmic-binding domain-containing protein</fullName>
    </recommendedName>
</protein>
<dbReference type="InterPro" id="IPR002491">
    <property type="entry name" value="ABC_transptr_periplasmic_BD"/>
</dbReference>
<dbReference type="EMBL" id="CP041165">
    <property type="protein sequence ID" value="QOP41756.1"/>
    <property type="molecule type" value="Genomic_DNA"/>
</dbReference>
<dbReference type="Gene3D" id="3.40.50.1980">
    <property type="entry name" value="Nitrogenase molybdenum iron protein domain"/>
    <property type="match status" value="2"/>
</dbReference>
<dbReference type="SUPFAM" id="SSF53807">
    <property type="entry name" value="Helical backbone' metal receptor"/>
    <property type="match status" value="1"/>
</dbReference>
<evidence type="ECO:0000256" key="1">
    <source>
        <dbReference type="SAM" id="SignalP"/>
    </source>
</evidence>
<proteinExistence type="predicted"/>
<name>A0A7M1AWR5_9BACT</name>
<dbReference type="InterPro" id="IPR050902">
    <property type="entry name" value="ABC_Transporter_SBP"/>
</dbReference>
<accession>A0A7M1AWR5</accession>
<dbReference type="PANTHER" id="PTHR30535">
    <property type="entry name" value="VITAMIN B12-BINDING PROTEIN"/>
    <property type="match status" value="1"/>
</dbReference>
<dbReference type="KEGG" id="smax:FJR03_08395"/>
<feature type="domain" description="Fe/B12 periplasmic-binding" evidence="2">
    <location>
        <begin position="37"/>
        <end position="305"/>
    </location>
</feature>
<dbReference type="PANTHER" id="PTHR30535:SF34">
    <property type="entry name" value="MOLYBDATE-BINDING PROTEIN MOLA"/>
    <property type="match status" value="1"/>
</dbReference>
<keyword evidence="4" id="KW-1185">Reference proteome</keyword>
<dbReference type="Gene3D" id="1.20.58.2180">
    <property type="match status" value="1"/>
</dbReference>
<dbReference type="Pfam" id="PF01497">
    <property type="entry name" value="Peripla_BP_2"/>
    <property type="match status" value="1"/>
</dbReference>
<evidence type="ECO:0000313" key="4">
    <source>
        <dbReference type="Proteomes" id="UP000593910"/>
    </source>
</evidence>
<reference evidence="3 4" key="1">
    <citation type="submission" date="2019-06" db="EMBL/GenBank/DDBJ databases">
        <title>Sulfurimonas gotlandica sp. nov., a chemoautotrophic and psychrotolerant epsilonproteobacterium isolated from a pelagic redoxcline, and an emended description of the genus Sulfurimonas.</title>
        <authorList>
            <person name="Wang S."/>
            <person name="Jiang L."/>
            <person name="Shao Z."/>
        </authorList>
    </citation>
    <scope>NUCLEOTIDE SEQUENCE [LARGE SCALE GENOMIC DNA]</scope>
    <source>
        <strain evidence="3 4">B2</strain>
    </source>
</reference>
<dbReference type="RefSeq" id="WP_193113075.1">
    <property type="nucleotide sequence ID" value="NZ_CP041165.1"/>
</dbReference>
<sequence>MNFFIPLMVFLLAVSLQAKTIEDFYHKRVQTPDKVTKVFGSSPPMNYLIYALNPKKMVGLNFKAKNPNNFATKEYLDPYFLSLPVIGTFHSTGAGINLETLLISRPDLILVWADDMMVATVQKSIKRSKFPTFTVPFREIEDIPRAIKVTADTIDEQKRGKLLSTYAQKSIDEIKSKLEGVKTTRYYYAEGNDGLQTECDKSFHVEAMNFAGGENVHKCKQSNLKGLEQINIETLYKYNPEVIIAQNRMVYKNLFHNELFNNLDAVKNKRVYLVPNTPFNWIDRPPSFMRIIGIEWLANTFHPGVYNIDLNKRIKDFYKLFLQVEITDKQIQTILGENQK</sequence>
<evidence type="ECO:0000259" key="2">
    <source>
        <dbReference type="PROSITE" id="PS50983"/>
    </source>
</evidence>
<feature type="signal peptide" evidence="1">
    <location>
        <begin position="1"/>
        <end position="18"/>
    </location>
</feature>
<evidence type="ECO:0000313" key="3">
    <source>
        <dbReference type="EMBL" id="QOP41756.1"/>
    </source>
</evidence>
<dbReference type="PROSITE" id="PS50983">
    <property type="entry name" value="FE_B12_PBP"/>
    <property type="match status" value="1"/>
</dbReference>
<organism evidence="3 4">
    <name type="scientific">Sulfurimonas marina</name>
    <dbReference type="NCBI Taxonomy" id="2590551"/>
    <lineage>
        <taxon>Bacteria</taxon>
        <taxon>Pseudomonadati</taxon>
        <taxon>Campylobacterota</taxon>
        <taxon>Epsilonproteobacteria</taxon>
        <taxon>Campylobacterales</taxon>
        <taxon>Sulfurimonadaceae</taxon>
        <taxon>Sulfurimonas</taxon>
    </lineage>
</organism>
<feature type="chain" id="PRO_5032650724" description="Fe/B12 periplasmic-binding domain-containing protein" evidence="1">
    <location>
        <begin position="19"/>
        <end position="340"/>
    </location>
</feature>
<gene>
    <name evidence="3" type="ORF">FJR03_08395</name>
</gene>
<dbReference type="GO" id="GO:0071281">
    <property type="term" value="P:cellular response to iron ion"/>
    <property type="evidence" value="ECO:0007669"/>
    <property type="project" value="TreeGrafter"/>
</dbReference>
<keyword evidence="1" id="KW-0732">Signal</keyword>
<dbReference type="Proteomes" id="UP000593910">
    <property type="component" value="Chromosome"/>
</dbReference>
<dbReference type="AlphaFoldDB" id="A0A7M1AWR5"/>